<reference evidence="12" key="1">
    <citation type="journal article" date="2019" name="Int. J. Syst. Evol. Microbiol.">
        <title>The Global Catalogue of Microorganisms (GCM) 10K type strain sequencing project: providing services to taxonomists for standard genome sequencing and annotation.</title>
        <authorList>
            <consortium name="The Broad Institute Genomics Platform"/>
            <consortium name="The Broad Institute Genome Sequencing Center for Infectious Disease"/>
            <person name="Wu L."/>
            <person name="Ma J."/>
        </authorList>
    </citation>
    <scope>NUCLEOTIDE SEQUENCE [LARGE SCALE GENOMIC DNA]</scope>
    <source>
        <strain evidence="12">CGMCC 1.10130</strain>
    </source>
</reference>
<comment type="caution">
    <text evidence="11">The sequence shown here is derived from an EMBL/GenBank/DDBJ whole genome shotgun (WGS) entry which is preliminary data.</text>
</comment>
<gene>
    <name evidence="11" type="ORF">GCM10011369_02710</name>
</gene>
<keyword evidence="4 7" id="KW-0574">Periplasm</keyword>
<sequence>MKKYLVALFALLALPLSACAADYEEGTHYEVLPGQPTAAPEVIEFFSYYCGHCYKFEPIVAALEKGLKGTELKRAHVDFLYYVDRSTRKRYPETGKIVSRGFAVAQALKVVEPVSEEIYKRHFYENRQISSVSDLRDAFIAAGVPAKDFDSAYNSFPVNSMVARMAQQTKKYGIRSTPTVIVNGKYKVNPSGLSGADNFIDEYVKLVNYLVTKKD</sequence>
<dbReference type="PANTHER" id="PTHR35891">
    <property type="entry name" value="THIOL:DISULFIDE INTERCHANGE PROTEIN DSBA"/>
    <property type="match status" value="1"/>
</dbReference>
<dbReference type="PIRSF" id="PIRSF001488">
    <property type="entry name" value="Tdi_protein"/>
    <property type="match status" value="1"/>
</dbReference>
<feature type="chain" id="PRO_5035170882" description="Thiol:disulfide interchange protein" evidence="9">
    <location>
        <begin position="21"/>
        <end position="215"/>
    </location>
</feature>
<dbReference type="InterPro" id="IPR023205">
    <property type="entry name" value="DsbA/DsbL"/>
</dbReference>
<keyword evidence="12" id="KW-1185">Reference proteome</keyword>
<dbReference type="InterPro" id="IPR050824">
    <property type="entry name" value="Thiol_disulfide_DsbA"/>
</dbReference>
<evidence type="ECO:0000256" key="6">
    <source>
        <dbReference type="ARBA" id="ARBA00023284"/>
    </source>
</evidence>
<proteinExistence type="inferred from homology"/>
<dbReference type="GO" id="GO:0015036">
    <property type="term" value="F:disulfide oxidoreductase activity"/>
    <property type="evidence" value="ECO:0007669"/>
    <property type="project" value="UniProtKB-ARBA"/>
</dbReference>
<feature type="domain" description="Thioredoxin" evidence="10">
    <location>
        <begin position="10"/>
        <end position="170"/>
    </location>
</feature>
<dbReference type="InterPro" id="IPR001853">
    <property type="entry name" value="DSBA-like_thioredoxin_dom"/>
</dbReference>
<dbReference type="RefSeq" id="WP_158100460.1">
    <property type="nucleotide sequence ID" value="NZ_BMDX01000001.1"/>
</dbReference>
<evidence type="ECO:0000256" key="8">
    <source>
        <dbReference type="PIRSR" id="PIRSR001488-1"/>
    </source>
</evidence>
<keyword evidence="5 7" id="KW-1015">Disulfide bond</keyword>
<dbReference type="InterPro" id="IPR036249">
    <property type="entry name" value="Thioredoxin-like_sf"/>
</dbReference>
<keyword evidence="6" id="KW-0676">Redox-active center</keyword>
<accession>A0A8J2XMK4</accession>
<organism evidence="11 12">
    <name type="scientific">Neiella marina</name>
    <dbReference type="NCBI Taxonomy" id="508461"/>
    <lineage>
        <taxon>Bacteria</taxon>
        <taxon>Pseudomonadati</taxon>
        <taxon>Pseudomonadota</taxon>
        <taxon>Gammaproteobacteria</taxon>
        <taxon>Alteromonadales</taxon>
        <taxon>Echinimonadaceae</taxon>
        <taxon>Neiella</taxon>
    </lineage>
</organism>
<evidence type="ECO:0000256" key="1">
    <source>
        <dbReference type="ARBA" id="ARBA00004418"/>
    </source>
</evidence>
<protein>
    <recommendedName>
        <fullName evidence="7">Thiol:disulfide interchange protein</fullName>
    </recommendedName>
</protein>
<keyword evidence="3 9" id="KW-0732">Signal</keyword>
<evidence type="ECO:0000256" key="3">
    <source>
        <dbReference type="ARBA" id="ARBA00022729"/>
    </source>
</evidence>
<evidence type="ECO:0000256" key="7">
    <source>
        <dbReference type="PIRNR" id="PIRNR001488"/>
    </source>
</evidence>
<dbReference type="AlphaFoldDB" id="A0A8J2XMK4"/>
<name>A0A8J2XMK4_9GAMM</name>
<dbReference type="PANTHER" id="PTHR35891:SF2">
    <property type="entry name" value="THIOL:DISULFIDE INTERCHANGE PROTEIN DSBA"/>
    <property type="match status" value="1"/>
</dbReference>
<dbReference type="Proteomes" id="UP000619743">
    <property type="component" value="Unassembled WGS sequence"/>
</dbReference>
<feature type="disulfide bond" description="Redox-active" evidence="8">
    <location>
        <begin position="50"/>
        <end position="53"/>
    </location>
</feature>
<comment type="similarity">
    <text evidence="2">Belongs to the thioredoxin family. DsbA subfamily.</text>
</comment>
<evidence type="ECO:0000259" key="10">
    <source>
        <dbReference type="PROSITE" id="PS51352"/>
    </source>
</evidence>
<dbReference type="PROSITE" id="PS00194">
    <property type="entry name" value="THIOREDOXIN_1"/>
    <property type="match status" value="1"/>
</dbReference>
<evidence type="ECO:0000256" key="9">
    <source>
        <dbReference type="SAM" id="SignalP"/>
    </source>
</evidence>
<dbReference type="InterPro" id="IPR013766">
    <property type="entry name" value="Thioredoxin_domain"/>
</dbReference>
<dbReference type="GO" id="GO:0042597">
    <property type="term" value="C:periplasmic space"/>
    <property type="evidence" value="ECO:0007669"/>
    <property type="project" value="UniProtKB-SubCell"/>
</dbReference>
<dbReference type="Gene3D" id="3.40.30.10">
    <property type="entry name" value="Glutaredoxin"/>
    <property type="match status" value="1"/>
</dbReference>
<comment type="subcellular location">
    <subcellularLocation>
        <location evidence="1 7">Periplasm</location>
    </subcellularLocation>
</comment>
<dbReference type="CDD" id="cd03019">
    <property type="entry name" value="DsbA_DsbA"/>
    <property type="match status" value="1"/>
</dbReference>
<dbReference type="InterPro" id="IPR017937">
    <property type="entry name" value="Thioredoxin_CS"/>
</dbReference>
<dbReference type="PROSITE" id="PS51352">
    <property type="entry name" value="THIOREDOXIN_2"/>
    <property type="match status" value="1"/>
</dbReference>
<dbReference type="Pfam" id="PF01323">
    <property type="entry name" value="DSBA"/>
    <property type="match status" value="1"/>
</dbReference>
<evidence type="ECO:0000256" key="2">
    <source>
        <dbReference type="ARBA" id="ARBA00005791"/>
    </source>
</evidence>
<dbReference type="SUPFAM" id="SSF52833">
    <property type="entry name" value="Thioredoxin-like"/>
    <property type="match status" value="1"/>
</dbReference>
<dbReference type="OrthoDB" id="9784896at2"/>
<evidence type="ECO:0000256" key="5">
    <source>
        <dbReference type="ARBA" id="ARBA00023157"/>
    </source>
</evidence>
<evidence type="ECO:0000256" key="4">
    <source>
        <dbReference type="ARBA" id="ARBA00022764"/>
    </source>
</evidence>
<evidence type="ECO:0000313" key="11">
    <source>
        <dbReference type="EMBL" id="GGA64795.1"/>
    </source>
</evidence>
<feature type="signal peptide" evidence="9">
    <location>
        <begin position="1"/>
        <end position="20"/>
    </location>
</feature>
<dbReference type="EMBL" id="BMDX01000001">
    <property type="protein sequence ID" value="GGA64795.1"/>
    <property type="molecule type" value="Genomic_DNA"/>
</dbReference>
<evidence type="ECO:0000313" key="12">
    <source>
        <dbReference type="Proteomes" id="UP000619743"/>
    </source>
</evidence>